<evidence type="ECO:0000313" key="4">
    <source>
        <dbReference type="EMBL" id="OAT85322.1"/>
    </source>
</evidence>
<name>A0A1B7LGT8_9FIRM</name>
<dbReference type="Proteomes" id="UP000078532">
    <property type="component" value="Unassembled WGS sequence"/>
</dbReference>
<evidence type="ECO:0000256" key="1">
    <source>
        <dbReference type="ARBA" id="ARBA00008164"/>
    </source>
</evidence>
<proteinExistence type="inferred from homology"/>
<accession>A0A1B7LGT8</accession>
<dbReference type="Gene3D" id="6.10.250.2090">
    <property type="match status" value="1"/>
</dbReference>
<dbReference type="FunFam" id="3.30.479.30:FF:000004">
    <property type="entry name" value="Putative membrane protease family, stomatin"/>
    <property type="match status" value="1"/>
</dbReference>
<keyword evidence="2" id="KW-0472">Membrane</keyword>
<dbReference type="GO" id="GO:0098552">
    <property type="term" value="C:side of membrane"/>
    <property type="evidence" value="ECO:0007669"/>
    <property type="project" value="UniProtKB-ARBA"/>
</dbReference>
<dbReference type="InterPro" id="IPR001107">
    <property type="entry name" value="Band_7"/>
</dbReference>
<dbReference type="Pfam" id="PF01145">
    <property type="entry name" value="Band_7"/>
    <property type="match status" value="1"/>
</dbReference>
<dbReference type="CDD" id="cd13775">
    <property type="entry name" value="SPFH_eoslipins_u3"/>
    <property type="match status" value="1"/>
</dbReference>
<feature type="domain" description="Band 7" evidence="3">
    <location>
        <begin position="38"/>
        <end position="196"/>
    </location>
</feature>
<dbReference type="InterPro" id="IPR036013">
    <property type="entry name" value="Band_7/SPFH_dom_sf"/>
</dbReference>
<organism evidence="4 5">
    <name type="scientific">Desulfotomaculum copahuensis</name>
    <dbReference type="NCBI Taxonomy" id="1838280"/>
    <lineage>
        <taxon>Bacteria</taxon>
        <taxon>Bacillati</taxon>
        <taxon>Bacillota</taxon>
        <taxon>Clostridia</taxon>
        <taxon>Eubacteriales</taxon>
        <taxon>Desulfotomaculaceae</taxon>
        <taxon>Desulfotomaculum</taxon>
    </lineage>
</organism>
<dbReference type="PRINTS" id="PR00721">
    <property type="entry name" value="STOMATIN"/>
</dbReference>
<dbReference type="AlphaFoldDB" id="A0A1B7LGT8"/>
<dbReference type="PANTHER" id="PTHR10264:SF19">
    <property type="entry name" value="AT06885P-RELATED"/>
    <property type="match status" value="1"/>
</dbReference>
<dbReference type="GO" id="GO:0005886">
    <property type="term" value="C:plasma membrane"/>
    <property type="evidence" value="ECO:0007669"/>
    <property type="project" value="InterPro"/>
</dbReference>
<dbReference type="SMART" id="SM00244">
    <property type="entry name" value="PHB"/>
    <property type="match status" value="1"/>
</dbReference>
<dbReference type="EMBL" id="LYVF01000063">
    <property type="protein sequence ID" value="OAT85322.1"/>
    <property type="molecule type" value="Genomic_DNA"/>
</dbReference>
<dbReference type="SUPFAM" id="SSF117892">
    <property type="entry name" value="Band 7/SPFH domain"/>
    <property type="match status" value="1"/>
</dbReference>
<dbReference type="Gene3D" id="3.30.479.30">
    <property type="entry name" value="Band 7 domain"/>
    <property type="match status" value="1"/>
</dbReference>
<keyword evidence="5" id="KW-1185">Reference proteome</keyword>
<feature type="transmembrane region" description="Helical" evidence="2">
    <location>
        <begin position="60"/>
        <end position="79"/>
    </location>
</feature>
<dbReference type="STRING" id="1838280.A6M21_17300"/>
<dbReference type="InterPro" id="IPR043202">
    <property type="entry name" value="Band-7_stomatin-like"/>
</dbReference>
<evidence type="ECO:0000313" key="5">
    <source>
        <dbReference type="Proteomes" id="UP000078532"/>
    </source>
</evidence>
<keyword evidence="2" id="KW-1133">Transmembrane helix</keyword>
<dbReference type="PANTHER" id="PTHR10264">
    <property type="entry name" value="BAND 7 PROTEIN-RELATED"/>
    <property type="match status" value="1"/>
</dbReference>
<gene>
    <name evidence="4" type="ORF">A6M21_17300</name>
</gene>
<comment type="caution">
    <text evidence="4">The sequence shown here is derived from an EMBL/GenBank/DDBJ whole genome shotgun (WGS) entry which is preliminary data.</text>
</comment>
<protein>
    <submittedName>
        <fullName evidence="4">Peptidase</fullName>
    </submittedName>
</protein>
<keyword evidence="2" id="KW-0812">Transmembrane</keyword>
<feature type="transmembrane region" description="Helical" evidence="2">
    <location>
        <begin position="23"/>
        <end position="40"/>
    </location>
</feature>
<evidence type="ECO:0000256" key="2">
    <source>
        <dbReference type="SAM" id="Phobius"/>
    </source>
</evidence>
<comment type="similarity">
    <text evidence="1">Belongs to the band 7/mec-2 family.</text>
</comment>
<evidence type="ECO:0000259" key="3">
    <source>
        <dbReference type="SMART" id="SM00244"/>
    </source>
</evidence>
<sequence length="290" mass="31790">MSVVIFLLLAGLGIWWGIGAESPAPAIILIIIALFVASAVKIARQWEKALVLRLEKFHRLAGPGFFLIVPVIDTVPTWVDQRVIASPFNAEQTLTKDTVPVDVDAVLFWVVWDAQKAALEVENYREAVAWAAQTALRDIIGKTLLSEMLAGRDRIDEELRKVIDQRTEPWGVAVQSVEIRDVIIPDNLQDAMSREAQAERERKARIILGTAETEIAQKFAEAAQAYQDNPVAMHLRAMNMLYEGLKEKGALIVVPSTAVETMGLGTITGLASISQGSPEKVTGKEPAGED</sequence>
<reference evidence="4 5" key="1">
    <citation type="submission" date="2016-04" db="EMBL/GenBank/DDBJ databases">
        <authorList>
            <person name="Evans L.H."/>
            <person name="Alamgir A."/>
            <person name="Owens N."/>
            <person name="Weber N.D."/>
            <person name="Virtaneva K."/>
            <person name="Barbian K."/>
            <person name="Babar A."/>
            <person name="Rosenke K."/>
        </authorList>
    </citation>
    <scope>NUCLEOTIDE SEQUENCE [LARGE SCALE GENOMIC DNA]</scope>
    <source>
        <strain evidence="4 5">LMa1</strain>
    </source>
</reference>
<dbReference type="InterPro" id="IPR001972">
    <property type="entry name" value="Stomatin_HflK_fam"/>
</dbReference>